<dbReference type="SUPFAM" id="SSF52540">
    <property type="entry name" value="P-loop containing nucleoside triphosphate hydrolases"/>
    <property type="match status" value="1"/>
</dbReference>
<dbReference type="Pfam" id="PF03764">
    <property type="entry name" value="EFG_IV"/>
    <property type="match status" value="1"/>
</dbReference>
<feature type="binding site" evidence="6">
    <location>
        <begin position="56"/>
        <end position="63"/>
    </location>
    <ligand>
        <name>GTP</name>
        <dbReference type="ChEBI" id="CHEBI:37565"/>
    </ligand>
</feature>
<evidence type="ECO:0000313" key="8">
    <source>
        <dbReference type="EMBL" id="OAO13762.1"/>
    </source>
</evidence>
<keyword evidence="6" id="KW-0496">Mitochondrion</keyword>
<reference evidence="8 9" key="1">
    <citation type="submission" date="2016-05" db="EMBL/GenBank/DDBJ databases">
        <title>Nuclear genome of Blastocystis sp. subtype 1 NandII.</title>
        <authorList>
            <person name="Gentekaki E."/>
            <person name="Curtis B."/>
            <person name="Stairs C."/>
            <person name="Eme L."/>
            <person name="Herman E."/>
            <person name="Klimes V."/>
            <person name="Arias M.C."/>
            <person name="Elias M."/>
            <person name="Hilliou F."/>
            <person name="Klute M."/>
            <person name="Malik S.-B."/>
            <person name="Pightling A."/>
            <person name="Rachubinski R."/>
            <person name="Salas D."/>
            <person name="Schlacht A."/>
            <person name="Suga H."/>
            <person name="Archibald J."/>
            <person name="Ball S.G."/>
            <person name="Clark G."/>
            <person name="Dacks J."/>
            <person name="Van Der Giezen M."/>
            <person name="Tsaousis A."/>
            <person name="Roger A."/>
        </authorList>
    </citation>
    <scope>NUCLEOTIDE SEQUENCE [LARGE SCALE GENOMIC DNA]</scope>
    <source>
        <strain evidence="9">ATCC 50177 / NandII</strain>
    </source>
</reference>
<dbReference type="Proteomes" id="UP000078348">
    <property type="component" value="Unassembled WGS sequence"/>
</dbReference>
<dbReference type="InterPro" id="IPR005517">
    <property type="entry name" value="Transl_elong_EFG/EF2_IV"/>
</dbReference>
<dbReference type="CDD" id="cd04091">
    <property type="entry name" value="mtEFG1_II_like"/>
    <property type="match status" value="1"/>
</dbReference>
<dbReference type="Pfam" id="PF00679">
    <property type="entry name" value="EFG_C"/>
    <property type="match status" value="1"/>
</dbReference>
<feature type="domain" description="Tr-type G" evidence="7">
    <location>
        <begin position="47"/>
        <end position="324"/>
    </location>
</feature>
<comment type="similarity">
    <text evidence="1">Belongs to the TRAFAC class translation factor GTPase superfamily. Classic translation factor GTPase family. EF-G/EF-2 subfamily.</text>
</comment>
<dbReference type="EMBL" id="LXWW01000329">
    <property type="protein sequence ID" value="OAO13762.1"/>
    <property type="molecule type" value="Genomic_DNA"/>
</dbReference>
<gene>
    <name evidence="8" type="ORF">AV274_4570</name>
</gene>
<dbReference type="UniPathway" id="UPA00345"/>
<dbReference type="Pfam" id="PF00009">
    <property type="entry name" value="GTP_EFTU"/>
    <property type="match status" value="1"/>
</dbReference>
<feature type="binding site" evidence="6">
    <location>
        <begin position="177"/>
        <end position="180"/>
    </location>
    <ligand>
        <name>GTP</name>
        <dbReference type="ChEBI" id="CHEBI:37565"/>
    </ligand>
</feature>
<organism evidence="8 9">
    <name type="scientific">Blastocystis sp. subtype 1 (strain ATCC 50177 / NandII)</name>
    <dbReference type="NCBI Taxonomy" id="478820"/>
    <lineage>
        <taxon>Eukaryota</taxon>
        <taxon>Sar</taxon>
        <taxon>Stramenopiles</taxon>
        <taxon>Bigyra</taxon>
        <taxon>Opalozoa</taxon>
        <taxon>Opalinata</taxon>
        <taxon>Blastocystidae</taxon>
        <taxon>Blastocystis</taxon>
    </lineage>
</organism>
<keyword evidence="5 6" id="KW-0342">GTP-binding</keyword>
<dbReference type="CDD" id="cd01434">
    <property type="entry name" value="EFG_mtEFG1_IV"/>
    <property type="match status" value="1"/>
</dbReference>
<dbReference type="NCBIfam" id="TIGR00231">
    <property type="entry name" value="small_GTP"/>
    <property type="match status" value="1"/>
</dbReference>
<proteinExistence type="inferred from homology"/>
<dbReference type="InterPro" id="IPR005225">
    <property type="entry name" value="Small_GTP-bd"/>
</dbReference>
<dbReference type="FunFam" id="2.40.30.10:FF:000022">
    <property type="entry name" value="Elongation factor G, mitochondrial"/>
    <property type="match status" value="1"/>
</dbReference>
<comment type="caution">
    <text evidence="8">The sequence shown here is derived from an EMBL/GenBank/DDBJ whole genome shotgun (WGS) entry which is preliminary data.</text>
</comment>
<dbReference type="FunFam" id="3.30.70.870:FF:000001">
    <property type="entry name" value="Elongation factor G"/>
    <property type="match status" value="1"/>
</dbReference>
<dbReference type="GO" id="GO:0003924">
    <property type="term" value="F:GTPase activity"/>
    <property type="evidence" value="ECO:0007669"/>
    <property type="project" value="UniProtKB-UniRule"/>
</dbReference>
<dbReference type="InterPro" id="IPR000640">
    <property type="entry name" value="EFG_V-like"/>
</dbReference>
<keyword evidence="3 6" id="KW-0251">Elongation factor</keyword>
<dbReference type="Pfam" id="PF03144">
    <property type="entry name" value="GTP_EFTU_D2"/>
    <property type="match status" value="1"/>
</dbReference>
<dbReference type="PANTHER" id="PTHR43636">
    <property type="entry name" value="ELONGATION FACTOR G, MITOCHONDRIAL"/>
    <property type="match status" value="1"/>
</dbReference>
<evidence type="ECO:0000256" key="2">
    <source>
        <dbReference type="ARBA" id="ARBA00022741"/>
    </source>
</evidence>
<dbReference type="InterPro" id="IPR004161">
    <property type="entry name" value="EFTu-like_2"/>
</dbReference>
<dbReference type="Gene3D" id="3.30.70.240">
    <property type="match status" value="1"/>
</dbReference>
<dbReference type="CDD" id="cd16262">
    <property type="entry name" value="EFG_III"/>
    <property type="match status" value="1"/>
</dbReference>
<accession>A0A196SCB2</accession>
<dbReference type="Gene3D" id="3.40.50.300">
    <property type="entry name" value="P-loop containing nucleotide triphosphate hydrolases"/>
    <property type="match status" value="1"/>
</dbReference>
<name>A0A196SCB2_BLAHN</name>
<evidence type="ECO:0000256" key="3">
    <source>
        <dbReference type="ARBA" id="ARBA00022768"/>
    </source>
</evidence>
<dbReference type="GO" id="GO:0005525">
    <property type="term" value="F:GTP binding"/>
    <property type="evidence" value="ECO:0007669"/>
    <property type="project" value="UniProtKB-UniRule"/>
</dbReference>
<dbReference type="PROSITE" id="PS51722">
    <property type="entry name" value="G_TR_2"/>
    <property type="match status" value="1"/>
</dbReference>
<comment type="similarity">
    <text evidence="6">Belongs to the GTP-binding elongation factor family. EF-G/EF-2 subfamily.</text>
</comment>
<dbReference type="OrthoDB" id="198619at2759"/>
<dbReference type="PRINTS" id="PR00315">
    <property type="entry name" value="ELONGATNFCT"/>
</dbReference>
<dbReference type="InterPro" id="IPR031157">
    <property type="entry name" value="G_TR_CS"/>
</dbReference>
<dbReference type="InterPro" id="IPR014721">
    <property type="entry name" value="Ribsml_uS5_D2-typ_fold_subgr"/>
</dbReference>
<dbReference type="FunFam" id="3.30.230.10:FF:000003">
    <property type="entry name" value="Elongation factor G"/>
    <property type="match status" value="1"/>
</dbReference>
<evidence type="ECO:0000313" key="9">
    <source>
        <dbReference type="Proteomes" id="UP000078348"/>
    </source>
</evidence>
<dbReference type="SMART" id="SM00838">
    <property type="entry name" value="EFG_C"/>
    <property type="match status" value="1"/>
</dbReference>
<comment type="subcellular location">
    <subcellularLocation>
        <location evidence="6">Mitochondrion</location>
    </subcellularLocation>
</comment>
<dbReference type="FunFam" id="3.40.50.300:FF:000029">
    <property type="entry name" value="Elongation factor G"/>
    <property type="match status" value="1"/>
</dbReference>
<dbReference type="SUPFAM" id="SSF54980">
    <property type="entry name" value="EF-G C-terminal domain-like"/>
    <property type="match status" value="2"/>
</dbReference>
<dbReference type="STRING" id="478820.A0A196SCB2"/>
<dbReference type="InterPro" id="IPR027417">
    <property type="entry name" value="P-loop_NTPase"/>
</dbReference>
<dbReference type="InterPro" id="IPR004540">
    <property type="entry name" value="Transl_elong_EFG/EF2"/>
</dbReference>
<dbReference type="InterPro" id="IPR020568">
    <property type="entry name" value="Ribosomal_Su5_D2-typ_SF"/>
</dbReference>
<dbReference type="InterPro" id="IPR047872">
    <property type="entry name" value="EFG_IV"/>
</dbReference>
<dbReference type="Gene3D" id="3.30.230.10">
    <property type="match status" value="1"/>
</dbReference>
<dbReference type="Pfam" id="PF14492">
    <property type="entry name" value="EFG_III"/>
    <property type="match status" value="1"/>
</dbReference>
<comment type="pathway">
    <text evidence="6">Protein biosynthesis; polypeptide chain elongation.</text>
</comment>
<evidence type="ECO:0000259" key="7">
    <source>
        <dbReference type="PROSITE" id="PS51722"/>
    </source>
</evidence>
<evidence type="ECO:0000256" key="6">
    <source>
        <dbReference type="HAMAP-Rule" id="MF_03061"/>
    </source>
</evidence>
<dbReference type="InterPro" id="IPR000795">
    <property type="entry name" value="T_Tr_GTP-bd_dom"/>
</dbReference>
<protein>
    <recommendedName>
        <fullName evidence="6">Elongation factor G, mitochondrial</fullName>
        <shortName evidence="6">EF-Gmt</shortName>
    </recommendedName>
    <alternativeName>
        <fullName evidence="6">Elongation factor G 1, mitochondrial</fullName>
        <shortName evidence="6">mEF-G 1</shortName>
    </alternativeName>
    <alternativeName>
        <fullName evidence="6">Elongation factor G1</fullName>
    </alternativeName>
</protein>
<dbReference type="Gene3D" id="3.30.70.870">
    <property type="entry name" value="Elongation Factor G (Translational Gtpase), domain 3"/>
    <property type="match status" value="1"/>
</dbReference>
<sequence length="737" mass="82025">MFSRLGTGGSSILKNTAAASTALKGLAATTPLSRFFASAPSEEEQIAKMRNFGISAHIDSGKTTLTERILYYTKKIRAIHEVKGKDGVGATMDSMDLEREKGITIQSAATHCTWKGFNMNIIDTPGHVDFTVEVERALRVLDGAILVLCGVGGVQSQSITVDRQMKRYNIPRLCFINKLDRQGANPDRVIGQLRDKLKLNASAVQVPIGLESSHQGVVDIIRDRAVTFSGPNGDDMKVTEVPAEYKEKVEAARSTLIERLSEVDEEMGELYLMEEKPTQEQLIKAIRRCTIARTFVPVFMGSAFKNKGVQLLLDGVVDYLPAPNEVVNKALDMDDNEKEVVLSNKMKDNLVALAFKLEESKYGQLTYLRMYQGMLNRGDTITNMRTKRSVKVSRLVRMHANSMEDINGAGAGEIAAMFGIDCASGDTFTNNKVHYTMSSMYVPDTVISLAIKPHDHEGEMNFSKALQRFTKEDPTFQTEYDKESKETIIKGMGELHLQIYVERMKREYKCAVDVGYPRVNYRETITKKCEFNYLHKKQSGGSGQFGRVIGYIEPMNYEGPVKHEFVNKMVGNNIPPEFLPAIEKGFNDAIEKGRLLGYPVTGIRFVLLDGQSHSVDSNEIAFRTAAKMAVLESMMKANPQLLEPLMSVEINIPQEFQGAIIGGINRRKGAILSTNTDERGFVTVEAEVPLASMFGYSTELRSNTQGQGEFTMEFKTMSRVAKNVVDDMVKKAKAEMK</sequence>
<keyword evidence="2 6" id="KW-0547">Nucleotide-binding</keyword>
<dbReference type="FunFam" id="3.30.70.240:FF:000001">
    <property type="entry name" value="Elongation factor G"/>
    <property type="match status" value="1"/>
</dbReference>
<dbReference type="CDD" id="cd01886">
    <property type="entry name" value="EF-G"/>
    <property type="match status" value="1"/>
</dbReference>
<dbReference type="SUPFAM" id="SSF54211">
    <property type="entry name" value="Ribosomal protein S5 domain 2-like"/>
    <property type="match status" value="1"/>
</dbReference>
<dbReference type="InterPro" id="IPR009022">
    <property type="entry name" value="EFG_III"/>
</dbReference>
<dbReference type="PROSITE" id="PS00301">
    <property type="entry name" value="G_TR_1"/>
    <property type="match status" value="1"/>
</dbReference>
<keyword evidence="9" id="KW-1185">Reference proteome</keyword>
<dbReference type="InterPro" id="IPR009000">
    <property type="entry name" value="Transl_B-barrel_sf"/>
</dbReference>
<dbReference type="Gene3D" id="2.40.30.10">
    <property type="entry name" value="Translation factors"/>
    <property type="match status" value="1"/>
</dbReference>
<dbReference type="GO" id="GO:0070125">
    <property type="term" value="P:mitochondrial translational elongation"/>
    <property type="evidence" value="ECO:0007669"/>
    <property type="project" value="UniProtKB-UniRule"/>
</dbReference>
<dbReference type="SUPFAM" id="SSF50447">
    <property type="entry name" value="Translation proteins"/>
    <property type="match status" value="1"/>
</dbReference>
<keyword evidence="4 6" id="KW-0648">Protein biosynthesis</keyword>
<dbReference type="GO" id="GO:0003746">
    <property type="term" value="F:translation elongation factor activity"/>
    <property type="evidence" value="ECO:0007669"/>
    <property type="project" value="UniProtKB-UniRule"/>
</dbReference>
<dbReference type="AlphaFoldDB" id="A0A196SCB2"/>
<dbReference type="SMART" id="SM00889">
    <property type="entry name" value="EFG_IV"/>
    <property type="match status" value="1"/>
</dbReference>
<feature type="binding site" evidence="6">
    <location>
        <begin position="123"/>
        <end position="127"/>
    </location>
    <ligand>
        <name>GTP</name>
        <dbReference type="ChEBI" id="CHEBI:37565"/>
    </ligand>
</feature>
<evidence type="ECO:0000256" key="5">
    <source>
        <dbReference type="ARBA" id="ARBA00023134"/>
    </source>
</evidence>
<evidence type="ECO:0000256" key="4">
    <source>
        <dbReference type="ARBA" id="ARBA00022917"/>
    </source>
</evidence>
<dbReference type="GO" id="GO:0005739">
    <property type="term" value="C:mitochondrion"/>
    <property type="evidence" value="ECO:0007669"/>
    <property type="project" value="UniProtKB-SubCell"/>
</dbReference>
<dbReference type="PANTHER" id="PTHR43636:SF2">
    <property type="entry name" value="ELONGATION FACTOR G, MITOCHONDRIAL"/>
    <property type="match status" value="1"/>
</dbReference>
<dbReference type="InterPro" id="IPR041095">
    <property type="entry name" value="EFG_II"/>
</dbReference>
<dbReference type="NCBIfam" id="NF009381">
    <property type="entry name" value="PRK12740.1-5"/>
    <property type="match status" value="1"/>
</dbReference>
<comment type="function">
    <text evidence="6">Mitochondrial GTPase that catalyzes the GTP-dependent ribosomal translocation step during translation elongation. During this step, the ribosome changes from the pre-translocational (PRE) to the post-translocational (POST) state as the newly formed A-site-bound peptidyl-tRNA and P-site-bound deacylated tRNA move to the P and E sites, respectively. Catalyzes the coordinated movement of the two tRNA molecules, the mRNA and conformational changes in the ribosome.</text>
</comment>
<dbReference type="HAMAP" id="MF_00054_B">
    <property type="entry name" value="EF_G_EF_2_B"/>
    <property type="match status" value="1"/>
</dbReference>
<dbReference type="InterPro" id="IPR035647">
    <property type="entry name" value="EFG_III/V"/>
</dbReference>
<evidence type="ECO:0000256" key="1">
    <source>
        <dbReference type="ARBA" id="ARBA00005870"/>
    </source>
</evidence>
<dbReference type="NCBIfam" id="TIGR00484">
    <property type="entry name" value="EF-G"/>
    <property type="match status" value="1"/>
</dbReference>